<keyword evidence="2" id="KW-1185">Reference proteome</keyword>
<evidence type="ECO:0000313" key="1">
    <source>
        <dbReference type="EMBL" id="MCT8970577.1"/>
    </source>
</evidence>
<protein>
    <submittedName>
        <fullName evidence="1">Phage GP46 family protein</fullName>
    </submittedName>
</protein>
<dbReference type="AlphaFoldDB" id="A0AAW5QRT3"/>
<evidence type="ECO:0000313" key="2">
    <source>
        <dbReference type="Proteomes" id="UP001320898"/>
    </source>
</evidence>
<dbReference type="Pfam" id="PF07409">
    <property type="entry name" value="GP46"/>
    <property type="match status" value="1"/>
</dbReference>
<gene>
    <name evidence="1" type="ORF">MUB46_01775</name>
</gene>
<reference evidence="1 2" key="1">
    <citation type="submission" date="2022-04" db="EMBL/GenBank/DDBJ databases">
        <authorList>
            <person name="Ye Y.-Q."/>
            <person name="Du Z.-J."/>
        </authorList>
    </citation>
    <scope>NUCLEOTIDE SEQUENCE [LARGE SCALE GENOMIC DNA]</scope>
    <source>
        <strain evidence="1 2">A6E488</strain>
    </source>
</reference>
<accession>A0AAW5QRT3</accession>
<dbReference type="RefSeq" id="WP_261614142.1">
    <property type="nucleotide sequence ID" value="NZ_JALIDZ010000001.1"/>
</dbReference>
<proteinExistence type="predicted"/>
<dbReference type="Proteomes" id="UP001320898">
    <property type="component" value="Unassembled WGS sequence"/>
</dbReference>
<dbReference type="InterPro" id="IPR010877">
    <property type="entry name" value="Phage_Mu_Gp46"/>
</dbReference>
<dbReference type="EMBL" id="JALIDZ010000001">
    <property type="protein sequence ID" value="MCT8970577.1"/>
    <property type="molecule type" value="Genomic_DNA"/>
</dbReference>
<sequence length="190" mass="20825">MTDIIVRSTEGCDPQPDLLWDSLWNPDLGVADWAIAGDDEALNRGGLRATAALHTAVILCLFTDRRLPDDMEHPDAVGDSWPGGAAFVDRRGWHGDTYDVRDDLGEGEMGSLLWTLERGTLDDASARRAEAFASEALQTLVEQGAVARIEAVATALPIAGRLELIIHLFSHDGAKVYDQRFADIWTQTIR</sequence>
<organism evidence="1 2">
    <name type="scientific">Microbaculum marinisediminis</name>
    <dbReference type="NCBI Taxonomy" id="2931392"/>
    <lineage>
        <taxon>Bacteria</taxon>
        <taxon>Pseudomonadati</taxon>
        <taxon>Pseudomonadota</taxon>
        <taxon>Alphaproteobacteria</taxon>
        <taxon>Hyphomicrobiales</taxon>
        <taxon>Tepidamorphaceae</taxon>
        <taxon>Microbaculum</taxon>
    </lineage>
</organism>
<comment type="caution">
    <text evidence="1">The sequence shown here is derived from an EMBL/GenBank/DDBJ whole genome shotgun (WGS) entry which is preliminary data.</text>
</comment>
<name>A0AAW5QRT3_9HYPH</name>